<organism evidence="1 2">
    <name type="scientific">Thermoproteus sp. AZ2</name>
    <dbReference type="NCBI Taxonomy" id="1609232"/>
    <lineage>
        <taxon>Archaea</taxon>
        <taxon>Thermoproteota</taxon>
        <taxon>Thermoprotei</taxon>
        <taxon>Thermoproteales</taxon>
        <taxon>Thermoproteaceae</taxon>
        <taxon>Thermoproteus</taxon>
    </lineage>
</organism>
<name>A0ACC6V385_9CREN</name>
<dbReference type="Proteomes" id="UP000033636">
    <property type="component" value="Unassembled WGS sequence"/>
</dbReference>
<dbReference type="EMBL" id="JZWT02000032">
    <property type="protein sequence ID" value="MFB6491396.1"/>
    <property type="molecule type" value="Genomic_DNA"/>
</dbReference>
<gene>
    <name evidence="1" type="ORF">TU35_009235</name>
</gene>
<proteinExistence type="predicted"/>
<evidence type="ECO:0000313" key="1">
    <source>
        <dbReference type="EMBL" id="MFB6491396.1"/>
    </source>
</evidence>
<evidence type="ECO:0000313" key="2">
    <source>
        <dbReference type="Proteomes" id="UP000033636"/>
    </source>
</evidence>
<sequence>MSCYATSQELSCLFPYLERAGEYLYARGFTLEAALENDGLVERALEIARGAMKGRKRPLFCAKDFEEEAAAARLALYIIAASGNQYAIRRFADRESKLFTARLRGVPGLQAPECKASIAADLGVRARPSREVVKGSILAVYFPLAVWWTHYLRYAPQEPDWAMINRPVVKGWVLIRVDDFERLLEEAYERRVLALASREDIGYISGQLAKRPEVAELLAELRAYRPVAVKASVPGAHPPCMQAIMDAIKRGENTPHVARFAIATYLLKRGWGVDEVVDLFRSSPDFNEKITRYQVQHIAGQVGGRKEYSVPSCETMNSWGLCPTNLGCGVKNPIQYGRRAGAVAKENRA</sequence>
<protein>
    <submittedName>
        <fullName evidence="1">DNA primase large subunit PriL</fullName>
    </submittedName>
</protein>
<accession>A0ACC6V385</accession>
<reference evidence="1" key="1">
    <citation type="submission" date="2024-07" db="EMBL/GenBank/DDBJ databases">
        <title>Metagenome and Metagenome-Assembled Genomes of Archaea from a hot spring from the geothermal field of Los Azufres, Mexico.</title>
        <authorList>
            <person name="Marin-Paredes R."/>
            <person name="Martinez-Romero E."/>
            <person name="Servin-Garciduenas L.E."/>
        </authorList>
    </citation>
    <scope>NUCLEOTIDE SEQUENCE</scope>
</reference>
<comment type="caution">
    <text evidence="1">The sequence shown here is derived from an EMBL/GenBank/DDBJ whole genome shotgun (WGS) entry which is preliminary data.</text>
</comment>